<protein>
    <submittedName>
        <fullName evidence="1">Uncharacterized protein</fullName>
    </submittedName>
</protein>
<sequence>MTDGNKDVMLDGGRRGAISMKLRDGGTVLLGVMEGTTTKNGDTIADDLRKGDTTPLEGVRVGDIVVHIGARKKIVAVKNAQERMKKDGKGWVGILSKFQAQLGTFLWTQPLRMRNLRVGVKIEF</sequence>
<dbReference type="Proteomes" id="UP000242715">
    <property type="component" value="Unassembled WGS sequence"/>
</dbReference>
<accession>A0A2Z6NG36</accession>
<gene>
    <name evidence="1" type="ORF">TSUD_269070</name>
</gene>
<dbReference type="EMBL" id="DF973375">
    <property type="protein sequence ID" value="GAU28567.1"/>
    <property type="molecule type" value="Genomic_DNA"/>
</dbReference>
<keyword evidence="2" id="KW-1185">Reference proteome</keyword>
<organism evidence="1 2">
    <name type="scientific">Trifolium subterraneum</name>
    <name type="common">Subterranean clover</name>
    <dbReference type="NCBI Taxonomy" id="3900"/>
    <lineage>
        <taxon>Eukaryota</taxon>
        <taxon>Viridiplantae</taxon>
        <taxon>Streptophyta</taxon>
        <taxon>Embryophyta</taxon>
        <taxon>Tracheophyta</taxon>
        <taxon>Spermatophyta</taxon>
        <taxon>Magnoliopsida</taxon>
        <taxon>eudicotyledons</taxon>
        <taxon>Gunneridae</taxon>
        <taxon>Pentapetalae</taxon>
        <taxon>rosids</taxon>
        <taxon>fabids</taxon>
        <taxon>Fabales</taxon>
        <taxon>Fabaceae</taxon>
        <taxon>Papilionoideae</taxon>
        <taxon>50 kb inversion clade</taxon>
        <taxon>NPAAA clade</taxon>
        <taxon>Hologalegina</taxon>
        <taxon>IRL clade</taxon>
        <taxon>Trifolieae</taxon>
        <taxon>Trifolium</taxon>
    </lineage>
</organism>
<dbReference type="AlphaFoldDB" id="A0A2Z6NG36"/>
<evidence type="ECO:0000313" key="1">
    <source>
        <dbReference type="EMBL" id="GAU28567.1"/>
    </source>
</evidence>
<evidence type="ECO:0000313" key="2">
    <source>
        <dbReference type="Proteomes" id="UP000242715"/>
    </source>
</evidence>
<name>A0A2Z6NG36_TRISU</name>
<reference evidence="2" key="1">
    <citation type="journal article" date="2017" name="Front. Plant Sci.">
        <title>Climate Clever Clovers: New Paradigm to Reduce the Environmental Footprint of Ruminants by Breeding Low Methanogenic Forages Utilizing Haplotype Variation.</title>
        <authorList>
            <person name="Kaur P."/>
            <person name="Appels R."/>
            <person name="Bayer P.E."/>
            <person name="Keeble-Gagnere G."/>
            <person name="Wang J."/>
            <person name="Hirakawa H."/>
            <person name="Shirasawa K."/>
            <person name="Vercoe P."/>
            <person name="Stefanova K."/>
            <person name="Durmic Z."/>
            <person name="Nichols P."/>
            <person name="Revell C."/>
            <person name="Isobe S.N."/>
            <person name="Edwards D."/>
            <person name="Erskine W."/>
        </authorList>
    </citation>
    <scope>NUCLEOTIDE SEQUENCE [LARGE SCALE GENOMIC DNA]</scope>
    <source>
        <strain evidence="2">cv. Daliak</strain>
    </source>
</reference>
<proteinExistence type="predicted"/>